<feature type="compositionally biased region" description="Basic and acidic residues" evidence="1">
    <location>
        <begin position="648"/>
        <end position="676"/>
    </location>
</feature>
<feature type="transmembrane region" description="Helical" evidence="2">
    <location>
        <begin position="361"/>
        <end position="381"/>
    </location>
</feature>
<feature type="transmembrane region" description="Helical" evidence="2">
    <location>
        <begin position="61"/>
        <end position="80"/>
    </location>
</feature>
<keyword evidence="2" id="KW-0472">Membrane</keyword>
<protein>
    <submittedName>
        <fullName evidence="3">Uncharacterized protein</fullName>
    </submittedName>
</protein>
<sequence>MFFSPDTPLLSTSSPTLNTLATLLWSCAILASSTTISLAFFRAWQARRKIRSIKPEVVLSFYLFLALALLALLIVTTLRFEFRRQRRASWTAVEEWRILQGPGWVKEGVTGGLRGAADTLEDIEGPDFKGMEIPVPGAGDVVQGVKYAGEQVVEGAAGLVDVVKKSHVPTTGEVQDAAQQVTDDSVSVFTRLLKGTGNLVISGAKRVTGLAGEKSKEVVEAAASGTKAGAHYVGHKAQDAGGAVEDWAEESSQWLMGDVPIPNKYAYGFSWGPMGPRGECSIWDCFKTVVSERRGFWWTQQWMTGWIAFALFVGVEGRNRRLPAMPFVVLGYAFSLAAAEALFFALVLFQPPSQRRRKQFWMPHPILGLPIALAVVALSNLPDSYSRIEDSVPTLWVVAPAWFNILQTYLIVCPMVIAWAIRDNLPLYLGISNLDEASAKKSLVLVWCAISVMFMALHVSATYQAFMEAWASKPRVWWLTGMHHLPFSGGEGAKTHDWLNALGWDVVLSGICVGLWAAVKSADASAMLKCTFWPWLDETVEAAVAVGDKAGEVYDDMEPARDDAEPYLRSAKSYVGDGMEELGDYAQDATEQYASGLKHRARRASRSASGYVNAGVEWAGKSVNAAGAHLYPDSEDVNCESKDDDEYNDTREWKALTHQEERSPSSRCQHDTRASDQESLQQVSSTQ</sequence>
<proteinExistence type="predicted"/>
<evidence type="ECO:0000256" key="1">
    <source>
        <dbReference type="SAM" id="MobiDB-lite"/>
    </source>
</evidence>
<keyword evidence="4" id="KW-1185">Reference proteome</keyword>
<dbReference type="EMBL" id="NAJL01000043">
    <property type="protein sequence ID" value="TKA24480.1"/>
    <property type="molecule type" value="Genomic_DNA"/>
</dbReference>
<keyword evidence="2" id="KW-0812">Transmembrane</keyword>
<dbReference type="AlphaFoldDB" id="A0A4U0TQW7"/>
<gene>
    <name evidence="3" type="ORF">B0A50_06637</name>
</gene>
<feature type="compositionally biased region" description="Polar residues" evidence="1">
    <location>
        <begin position="677"/>
        <end position="687"/>
    </location>
</feature>
<evidence type="ECO:0000313" key="4">
    <source>
        <dbReference type="Proteomes" id="UP000308549"/>
    </source>
</evidence>
<dbReference type="OrthoDB" id="2126185at2759"/>
<feature type="compositionally biased region" description="Acidic residues" evidence="1">
    <location>
        <begin position="633"/>
        <end position="647"/>
    </location>
</feature>
<accession>A0A4U0TQW7</accession>
<comment type="caution">
    <text evidence="3">The sequence shown here is derived from an EMBL/GenBank/DDBJ whole genome shotgun (WGS) entry which is preliminary data.</text>
</comment>
<feature type="transmembrane region" description="Helical" evidence="2">
    <location>
        <begin position="442"/>
        <end position="466"/>
    </location>
</feature>
<name>A0A4U0TQW7_9PEZI</name>
<organism evidence="3 4">
    <name type="scientific">Salinomyces thailandicus</name>
    <dbReference type="NCBI Taxonomy" id="706561"/>
    <lineage>
        <taxon>Eukaryota</taxon>
        <taxon>Fungi</taxon>
        <taxon>Dikarya</taxon>
        <taxon>Ascomycota</taxon>
        <taxon>Pezizomycotina</taxon>
        <taxon>Dothideomycetes</taxon>
        <taxon>Dothideomycetidae</taxon>
        <taxon>Mycosphaerellales</taxon>
        <taxon>Teratosphaeriaceae</taxon>
        <taxon>Salinomyces</taxon>
    </lineage>
</organism>
<evidence type="ECO:0000313" key="3">
    <source>
        <dbReference type="EMBL" id="TKA24480.1"/>
    </source>
</evidence>
<keyword evidence="2" id="KW-1133">Transmembrane helix</keyword>
<reference evidence="3 4" key="1">
    <citation type="submission" date="2017-03" db="EMBL/GenBank/DDBJ databases">
        <title>Genomes of endolithic fungi from Antarctica.</title>
        <authorList>
            <person name="Coleine C."/>
            <person name="Masonjones S."/>
            <person name="Stajich J.E."/>
        </authorList>
    </citation>
    <scope>NUCLEOTIDE SEQUENCE [LARGE SCALE GENOMIC DNA]</scope>
    <source>
        <strain evidence="3 4">CCFEE 6315</strain>
    </source>
</reference>
<feature type="transmembrane region" description="Helical" evidence="2">
    <location>
        <begin position="327"/>
        <end position="349"/>
    </location>
</feature>
<feature type="region of interest" description="Disordered" evidence="1">
    <location>
        <begin position="633"/>
        <end position="687"/>
    </location>
</feature>
<feature type="transmembrane region" description="Helical" evidence="2">
    <location>
        <begin position="401"/>
        <end position="421"/>
    </location>
</feature>
<evidence type="ECO:0000256" key="2">
    <source>
        <dbReference type="SAM" id="Phobius"/>
    </source>
</evidence>
<dbReference type="Proteomes" id="UP000308549">
    <property type="component" value="Unassembled WGS sequence"/>
</dbReference>
<feature type="transmembrane region" description="Helical" evidence="2">
    <location>
        <begin position="20"/>
        <end position="41"/>
    </location>
</feature>